<dbReference type="OrthoDB" id="7839480at2"/>
<dbReference type="GO" id="GO:0046872">
    <property type="term" value="F:metal ion binding"/>
    <property type="evidence" value="ECO:0007669"/>
    <property type="project" value="InterPro"/>
</dbReference>
<keyword evidence="2 3" id="KW-0067">ATP-binding</keyword>
<dbReference type="PANTHER" id="PTHR37018:SF1">
    <property type="entry name" value="CULTURE SPECIFIC PROTEIN, PUTATIVE (AFU_ORTHOLOGUE AFUA_2G00130)-RELATED"/>
    <property type="match status" value="1"/>
</dbReference>
<dbReference type="GO" id="GO:0005524">
    <property type="term" value="F:ATP binding"/>
    <property type="evidence" value="ECO:0007669"/>
    <property type="project" value="UniProtKB-UniRule"/>
</dbReference>
<sequence>MGEAAKKVPFTQGHQMNFRPAYSIQDIYGEGIIYNPKLYAEDYQHYSGDLLSLTALTGRELSVVGNTPVVCHAACATKSALRLLGKSGLQLPPELYTYRNEEEYINVLKLLSKQNKKMIFQYPHPEDKVSAELYRVDPRVLAYLCDKRNIPELVPSEHIPKRRMMSLEQIMEEKLQLPIVLKTGDGRPTSGGYGVLLINEEKQLEEIDESFGDLSSIIVEEHIPYEQNISIHYIANKKGEIEFIGKSEQLVTDDGSFCGSWITTDYDENIADIIKTGYKVMKNIAEKGYVGVAGFDVLLYNGHYYFIDLNVRFNASTCGLLLYNDIHKRFGKKLVRLCNFDWNNNFDSAIPMAEKFVDKYQFIPLSILDPRSFPGEDQVTKMIGLVIGHSSEEVEDVLEEMNRTGFILKE</sequence>
<reference evidence="6" key="1">
    <citation type="submission" date="2016-04" db="EMBL/GenBank/DDBJ databases">
        <authorList>
            <person name="Lyu Z."/>
            <person name="Lyu W."/>
        </authorList>
    </citation>
    <scope>NUCLEOTIDE SEQUENCE [LARGE SCALE GENOMIC DNA]</scope>
    <source>
        <strain evidence="6">C44</strain>
    </source>
</reference>
<dbReference type="PANTHER" id="PTHR37018">
    <property type="entry name" value="CULTURE SPECIFIC PROTEIN, PUTATIVE (AFU_ORTHOLOGUE AFUA_2G00130)-RELATED"/>
    <property type="match status" value="1"/>
</dbReference>
<dbReference type="AlphaFoldDB" id="A0A179T4Y9"/>
<accession>A0A179T4Y9</accession>
<dbReference type="STRING" id="152268.A6K24_00455"/>
<name>A0A179T4Y9_9BACI</name>
<evidence type="ECO:0000259" key="4">
    <source>
        <dbReference type="PROSITE" id="PS50975"/>
    </source>
</evidence>
<dbReference type="InterPro" id="IPR053269">
    <property type="entry name" value="Asp-Met_ligase"/>
</dbReference>
<dbReference type="Gene3D" id="3.30.470.20">
    <property type="entry name" value="ATP-grasp fold, B domain"/>
    <property type="match status" value="1"/>
</dbReference>
<protein>
    <recommendedName>
        <fullName evidence="4">ATP-grasp domain-containing protein</fullName>
    </recommendedName>
</protein>
<evidence type="ECO:0000313" key="6">
    <source>
        <dbReference type="Proteomes" id="UP000078534"/>
    </source>
</evidence>
<keyword evidence="6" id="KW-1185">Reference proteome</keyword>
<organism evidence="5 6">
    <name type="scientific">Metabacillus litoralis</name>
    <dbReference type="NCBI Taxonomy" id="152268"/>
    <lineage>
        <taxon>Bacteria</taxon>
        <taxon>Bacillati</taxon>
        <taxon>Bacillota</taxon>
        <taxon>Bacilli</taxon>
        <taxon>Bacillales</taxon>
        <taxon>Bacillaceae</taxon>
        <taxon>Metabacillus</taxon>
    </lineage>
</organism>
<gene>
    <name evidence="5" type="ORF">A6K24_00455</name>
</gene>
<dbReference type="SUPFAM" id="SSF56059">
    <property type="entry name" value="Glutathione synthetase ATP-binding domain-like"/>
    <property type="match status" value="1"/>
</dbReference>
<keyword evidence="1 3" id="KW-0547">Nucleotide-binding</keyword>
<evidence type="ECO:0000256" key="3">
    <source>
        <dbReference type="PROSITE-ProRule" id="PRU00409"/>
    </source>
</evidence>
<dbReference type="EMBL" id="LWSG01000001">
    <property type="protein sequence ID" value="OAS89075.1"/>
    <property type="molecule type" value="Genomic_DNA"/>
</dbReference>
<dbReference type="RefSeq" id="WP_066323847.1">
    <property type="nucleotide sequence ID" value="NZ_LWSG01000001.1"/>
</dbReference>
<dbReference type="PROSITE" id="PS50975">
    <property type="entry name" value="ATP_GRASP"/>
    <property type="match status" value="1"/>
</dbReference>
<feature type="domain" description="ATP-grasp" evidence="4">
    <location>
        <begin position="151"/>
        <end position="339"/>
    </location>
</feature>
<proteinExistence type="predicted"/>
<dbReference type="InterPro" id="IPR011761">
    <property type="entry name" value="ATP-grasp"/>
</dbReference>
<dbReference type="Pfam" id="PF02222">
    <property type="entry name" value="ATP-grasp"/>
    <property type="match status" value="1"/>
</dbReference>
<comment type="caution">
    <text evidence="5">The sequence shown here is derived from an EMBL/GenBank/DDBJ whole genome shotgun (WGS) entry which is preliminary data.</text>
</comment>
<dbReference type="Proteomes" id="UP000078534">
    <property type="component" value="Unassembled WGS sequence"/>
</dbReference>
<evidence type="ECO:0000313" key="5">
    <source>
        <dbReference type="EMBL" id="OAS89075.1"/>
    </source>
</evidence>
<evidence type="ECO:0000256" key="2">
    <source>
        <dbReference type="ARBA" id="ARBA00022840"/>
    </source>
</evidence>
<evidence type="ECO:0000256" key="1">
    <source>
        <dbReference type="ARBA" id="ARBA00022741"/>
    </source>
</evidence>
<dbReference type="InterPro" id="IPR003135">
    <property type="entry name" value="ATP-grasp_carboxylate-amine"/>
</dbReference>